<keyword evidence="2" id="KW-1185">Reference proteome</keyword>
<evidence type="ECO:0000313" key="2">
    <source>
        <dbReference type="Proteomes" id="UP000199589"/>
    </source>
</evidence>
<protein>
    <recommendedName>
        <fullName evidence="3">DUF503 domain-containing protein</fullName>
    </recommendedName>
</protein>
<accession>A0A1I3X9V5</accession>
<dbReference type="InterPro" id="IPR036746">
    <property type="entry name" value="TT1725-like_sf"/>
</dbReference>
<dbReference type="OrthoDB" id="9809023at2"/>
<dbReference type="SUPFAM" id="SSF103007">
    <property type="entry name" value="Hypothetical protein TT1725"/>
    <property type="match status" value="1"/>
</dbReference>
<sequence>MVLIGMELTILIFDSYSLKDKRSVIKSILHKVKNQYNVSVAEVADMDTWNKAVLGVGIVGNNGVLCEKVLQKVIQFIESNYEVEVTEIEWYKY</sequence>
<organism evidence="1 2">
    <name type="scientific">Marinilactibacillus piezotolerans</name>
    <dbReference type="NCBI Taxonomy" id="258723"/>
    <lineage>
        <taxon>Bacteria</taxon>
        <taxon>Bacillati</taxon>
        <taxon>Bacillota</taxon>
        <taxon>Bacilli</taxon>
        <taxon>Lactobacillales</taxon>
        <taxon>Carnobacteriaceae</taxon>
        <taxon>Marinilactibacillus</taxon>
    </lineage>
</organism>
<evidence type="ECO:0008006" key="3">
    <source>
        <dbReference type="Google" id="ProtNLM"/>
    </source>
</evidence>
<evidence type="ECO:0000313" key="1">
    <source>
        <dbReference type="EMBL" id="SFK16147.1"/>
    </source>
</evidence>
<dbReference type="AlphaFoldDB" id="A0A1I3X9V5"/>
<reference evidence="2" key="1">
    <citation type="submission" date="2016-10" db="EMBL/GenBank/DDBJ databases">
        <authorList>
            <person name="Varghese N."/>
            <person name="Submissions S."/>
        </authorList>
    </citation>
    <scope>NUCLEOTIDE SEQUENCE [LARGE SCALE GENOMIC DNA]</scope>
    <source>
        <strain evidence="2">DSM 16108</strain>
    </source>
</reference>
<dbReference type="Pfam" id="PF04456">
    <property type="entry name" value="DUF503"/>
    <property type="match status" value="1"/>
</dbReference>
<proteinExistence type="predicted"/>
<name>A0A1I3X9V5_9LACT</name>
<dbReference type="PANTHER" id="PTHR36441">
    <property type="entry name" value="HYPOTHETICAL CYTOSOLIC PROTEIN"/>
    <property type="match status" value="1"/>
</dbReference>
<gene>
    <name evidence="1" type="ORF">SAMN04488569_10137</name>
</gene>
<dbReference type="PANTHER" id="PTHR36441:SF1">
    <property type="entry name" value="DUF503 DOMAIN-CONTAINING PROTEIN"/>
    <property type="match status" value="1"/>
</dbReference>
<dbReference type="InterPro" id="IPR007546">
    <property type="entry name" value="DUF503"/>
</dbReference>
<dbReference type="Gene3D" id="3.30.70.1120">
    <property type="entry name" value="TT1725-like"/>
    <property type="match status" value="1"/>
</dbReference>
<dbReference type="RefSeq" id="WP_072695343.1">
    <property type="nucleotide sequence ID" value="NZ_FOSJ01000013.1"/>
</dbReference>
<dbReference type="Proteomes" id="UP000199589">
    <property type="component" value="Unassembled WGS sequence"/>
</dbReference>
<dbReference type="EMBL" id="FOSJ01000013">
    <property type="protein sequence ID" value="SFK16147.1"/>
    <property type="molecule type" value="Genomic_DNA"/>
</dbReference>